<proteinExistence type="predicted"/>
<evidence type="ECO:0000256" key="1">
    <source>
        <dbReference type="SAM" id="MobiDB-lite"/>
    </source>
</evidence>
<dbReference type="RefSeq" id="XP_012198243.1">
    <property type="nucleotide sequence ID" value="XM_012342853.1"/>
</dbReference>
<protein>
    <submittedName>
        <fullName evidence="2">Uncharacterized protein</fullName>
    </submittedName>
</protein>
<organism evidence="2 3">
    <name type="scientific">Saprolegnia parasitica (strain CBS 223.65)</name>
    <dbReference type="NCBI Taxonomy" id="695850"/>
    <lineage>
        <taxon>Eukaryota</taxon>
        <taxon>Sar</taxon>
        <taxon>Stramenopiles</taxon>
        <taxon>Oomycota</taxon>
        <taxon>Saprolegniomycetes</taxon>
        <taxon>Saprolegniales</taxon>
        <taxon>Saprolegniaceae</taxon>
        <taxon>Saprolegnia</taxon>
    </lineage>
</organism>
<dbReference type="KEGG" id="spar:SPRG_04253"/>
<keyword evidence="3" id="KW-1185">Reference proteome</keyword>
<evidence type="ECO:0000313" key="3">
    <source>
        <dbReference type="Proteomes" id="UP000030745"/>
    </source>
</evidence>
<sequence>MDAEQIEAMEASIQEKLRAMEAMEGLPKEVEAEMEPIEESSTEEAKSVASSSGDHHPPKPSSLTDDYEDHSSSPMHHASYAMSQPEIPRPPRKAKYAYVRPRYLDVERSPLFIRLREEQVLRRRELEQFNNLRAQQRKEAWEMLLRQKQEAEAKERQVIQDRNMDAHSFRQMMKTPSSFTKEEDTRHSMPARMSLSSVRSFRPNSAKMAPAV</sequence>
<feature type="compositionally biased region" description="Polar residues" evidence="1">
    <location>
        <begin position="194"/>
        <end position="203"/>
    </location>
</feature>
<feature type="compositionally biased region" description="Acidic residues" evidence="1">
    <location>
        <begin position="32"/>
        <end position="42"/>
    </location>
</feature>
<name>A0A067CK55_SAPPC</name>
<feature type="compositionally biased region" description="Basic and acidic residues" evidence="1">
    <location>
        <begin position="13"/>
        <end position="31"/>
    </location>
</feature>
<feature type="region of interest" description="Disordered" evidence="1">
    <location>
        <begin position="1"/>
        <end position="93"/>
    </location>
</feature>
<evidence type="ECO:0000313" key="2">
    <source>
        <dbReference type="EMBL" id="KDO31114.1"/>
    </source>
</evidence>
<dbReference type="OMA" id="ASYAMSQ"/>
<dbReference type="GeneID" id="24126713"/>
<dbReference type="Proteomes" id="UP000030745">
    <property type="component" value="Unassembled WGS sequence"/>
</dbReference>
<dbReference type="EMBL" id="KK583199">
    <property type="protein sequence ID" value="KDO31114.1"/>
    <property type="molecule type" value="Genomic_DNA"/>
</dbReference>
<dbReference type="VEuPathDB" id="FungiDB:SPRG_04253"/>
<reference evidence="2 3" key="1">
    <citation type="journal article" date="2013" name="PLoS Genet.">
        <title>Distinctive expansion of potential virulence genes in the genome of the oomycete fish pathogen Saprolegnia parasitica.</title>
        <authorList>
            <person name="Jiang R.H."/>
            <person name="de Bruijn I."/>
            <person name="Haas B.J."/>
            <person name="Belmonte R."/>
            <person name="Lobach L."/>
            <person name="Christie J."/>
            <person name="van den Ackerveken G."/>
            <person name="Bottin A."/>
            <person name="Bulone V."/>
            <person name="Diaz-Moreno S.M."/>
            <person name="Dumas B."/>
            <person name="Fan L."/>
            <person name="Gaulin E."/>
            <person name="Govers F."/>
            <person name="Grenville-Briggs L.J."/>
            <person name="Horner N.R."/>
            <person name="Levin J.Z."/>
            <person name="Mammella M."/>
            <person name="Meijer H.J."/>
            <person name="Morris P."/>
            <person name="Nusbaum C."/>
            <person name="Oome S."/>
            <person name="Phillips A.J."/>
            <person name="van Rooyen D."/>
            <person name="Rzeszutek E."/>
            <person name="Saraiva M."/>
            <person name="Secombes C.J."/>
            <person name="Seidl M.F."/>
            <person name="Snel B."/>
            <person name="Stassen J.H."/>
            <person name="Sykes S."/>
            <person name="Tripathy S."/>
            <person name="van den Berg H."/>
            <person name="Vega-Arreguin J.C."/>
            <person name="Wawra S."/>
            <person name="Young S.K."/>
            <person name="Zeng Q."/>
            <person name="Dieguez-Uribeondo J."/>
            <person name="Russ C."/>
            <person name="Tyler B.M."/>
            <person name="van West P."/>
        </authorList>
    </citation>
    <scope>NUCLEOTIDE SEQUENCE [LARGE SCALE GENOMIC DNA]</scope>
    <source>
        <strain evidence="2 3">CBS 223.65</strain>
    </source>
</reference>
<accession>A0A067CK55</accession>
<feature type="region of interest" description="Disordered" evidence="1">
    <location>
        <begin position="175"/>
        <end position="212"/>
    </location>
</feature>
<dbReference type="OrthoDB" id="74536at2759"/>
<dbReference type="AlphaFoldDB" id="A0A067CK55"/>
<gene>
    <name evidence="2" type="ORF">SPRG_04253</name>
</gene>